<evidence type="ECO:0000259" key="2">
    <source>
        <dbReference type="PROSITE" id="PS50943"/>
    </source>
</evidence>
<dbReference type="Gene3D" id="1.10.260.40">
    <property type="entry name" value="lambda repressor-like DNA-binding domains"/>
    <property type="match status" value="1"/>
</dbReference>
<dbReference type="SUPFAM" id="SSF47413">
    <property type="entry name" value="lambda repressor-like DNA-binding domains"/>
    <property type="match status" value="1"/>
</dbReference>
<feature type="region of interest" description="Disordered" evidence="1">
    <location>
        <begin position="1"/>
        <end position="26"/>
    </location>
</feature>
<dbReference type="Proteomes" id="UP000277191">
    <property type="component" value="Chromosome 2"/>
</dbReference>
<dbReference type="Pfam" id="PF01381">
    <property type="entry name" value="HTH_3"/>
    <property type="match status" value="1"/>
</dbReference>
<evidence type="ECO:0000256" key="1">
    <source>
        <dbReference type="SAM" id="MobiDB-lite"/>
    </source>
</evidence>
<dbReference type="CDD" id="cd00093">
    <property type="entry name" value="HTH_XRE"/>
    <property type="match status" value="1"/>
</dbReference>
<evidence type="ECO:0000313" key="3">
    <source>
        <dbReference type="EMBL" id="AZQ53914.1"/>
    </source>
</evidence>
<protein>
    <submittedName>
        <fullName evidence="3">XRE family transcriptional regulator</fullName>
    </submittedName>
</protein>
<dbReference type="EMBL" id="CP034546">
    <property type="protein sequence ID" value="AZQ53914.1"/>
    <property type="molecule type" value="Genomic_DNA"/>
</dbReference>
<name>A0A3Q9F6R8_9BURK</name>
<proteinExistence type="predicted"/>
<sequence>MSCTRALRAKDPAPPLPRTRQPRHNAAHALRQRLHLPVKRLRKIANVTQEDFGLVSSRTYISTIEREQKSPTLGKIEQLAEVLNIHPLALLTVAYMDRLTPMDIERTTAFVRQQLLEFIEDE</sequence>
<feature type="domain" description="HTH cro/C1-type" evidence="2">
    <location>
        <begin position="38"/>
        <end position="91"/>
    </location>
</feature>
<gene>
    <name evidence="3" type="ORF">D5R55_19410</name>
</gene>
<dbReference type="GO" id="GO:0003677">
    <property type="term" value="F:DNA binding"/>
    <property type="evidence" value="ECO:0007669"/>
    <property type="project" value="InterPro"/>
</dbReference>
<dbReference type="AlphaFoldDB" id="A0A3Q9F6R8"/>
<dbReference type="InterPro" id="IPR010982">
    <property type="entry name" value="Lambda_DNA-bd_dom_sf"/>
</dbReference>
<organism evidence="3 4">
    <name type="scientific">Burkholderia cenocepacia</name>
    <dbReference type="NCBI Taxonomy" id="95486"/>
    <lineage>
        <taxon>Bacteria</taxon>
        <taxon>Pseudomonadati</taxon>
        <taxon>Pseudomonadota</taxon>
        <taxon>Betaproteobacteria</taxon>
        <taxon>Burkholderiales</taxon>
        <taxon>Burkholderiaceae</taxon>
        <taxon>Burkholderia</taxon>
        <taxon>Burkholderia cepacia complex</taxon>
    </lineage>
</organism>
<accession>A0A3Q9F6R8</accession>
<dbReference type="SMART" id="SM00530">
    <property type="entry name" value="HTH_XRE"/>
    <property type="match status" value="1"/>
</dbReference>
<evidence type="ECO:0000313" key="4">
    <source>
        <dbReference type="Proteomes" id="UP000277191"/>
    </source>
</evidence>
<dbReference type="PROSITE" id="PS50943">
    <property type="entry name" value="HTH_CROC1"/>
    <property type="match status" value="1"/>
</dbReference>
<dbReference type="InterPro" id="IPR001387">
    <property type="entry name" value="Cro/C1-type_HTH"/>
</dbReference>
<reference evidence="3 4" key="1">
    <citation type="submission" date="2018-12" db="EMBL/GenBank/DDBJ databases">
        <title>Cadmium resistance mechanism in endophytic bacteria Burkholderia cenocepacia YG-3.</title>
        <authorList>
            <person name="Zhang X."/>
            <person name="Wang X."/>
            <person name="Zhu Y."/>
        </authorList>
    </citation>
    <scope>NUCLEOTIDE SEQUENCE [LARGE SCALE GENOMIC DNA]</scope>
    <source>
        <strain evidence="3 4">YG-3</strain>
    </source>
</reference>